<evidence type="ECO:0000256" key="5">
    <source>
        <dbReference type="ARBA" id="ARBA00022692"/>
    </source>
</evidence>
<dbReference type="KEGG" id="usu:LVJ78_09245"/>
<keyword evidence="3 10" id="KW-0813">Transport</keyword>
<keyword evidence="7 10" id="KW-0472">Membrane</keyword>
<evidence type="ECO:0000313" key="18">
    <source>
        <dbReference type="Proteomes" id="UP000829756"/>
    </source>
</evidence>
<keyword evidence="12" id="KW-0732">Signal</keyword>
<comment type="subcellular location">
    <subcellularLocation>
        <location evidence="1 10">Cell outer membrane</location>
        <topology evidence="1 10">Multi-pass membrane protein</topology>
    </subcellularLocation>
</comment>
<organism evidence="16 18">
    <name type="scientific">Uruburuella suis</name>
    <dbReference type="NCBI Taxonomy" id="252130"/>
    <lineage>
        <taxon>Bacteria</taxon>
        <taxon>Pseudomonadati</taxon>
        <taxon>Pseudomonadota</taxon>
        <taxon>Betaproteobacteria</taxon>
        <taxon>Neisseriales</taxon>
        <taxon>Neisseriaceae</taxon>
        <taxon>Uruburuella</taxon>
    </lineage>
</organism>
<keyword evidence="8 16" id="KW-0675">Receptor</keyword>
<comment type="similarity">
    <text evidence="2 10 11">Belongs to the TonB-dependent receptor family.</text>
</comment>
<dbReference type="GO" id="GO:0015891">
    <property type="term" value="P:siderophore transport"/>
    <property type="evidence" value="ECO:0007669"/>
    <property type="project" value="InterPro"/>
</dbReference>
<dbReference type="CDD" id="cd01347">
    <property type="entry name" value="ligand_gated_channel"/>
    <property type="match status" value="1"/>
</dbReference>
<dbReference type="Gene3D" id="2.170.130.10">
    <property type="entry name" value="TonB-dependent receptor, plug domain"/>
    <property type="match status" value="1"/>
</dbReference>
<evidence type="ECO:0000256" key="2">
    <source>
        <dbReference type="ARBA" id="ARBA00009810"/>
    </source>
</evidence>
<proteinExistence type="inferred from homology"/>
<evidence type="ECO:0000256" key="10">
    <source>
        <dbReference type="PROSITE-ProRule" id="PRU01360"/>
    </source>
</evidence>
<dbReference type="SUPFAM" id="SSF56935">
    <property type="entry name" value="Porins"/>
    <property type="match status" value="1"/>
</dbReference>
<evidence type="ECO:0000259" key="14">
    <source>
        <dbReference type="Pfam" id="PF07715"/>
    </source>
</evidence>
<evidence type="ECO:0000259" key="13">
    <source>
        <dbReference type="Pfam" id="PF00593"/>
    </source>
</evidence>
<evidence type="ECO:0000313" key="15">
    <source>
        <dbReference type="EMBL" id="TCP10346.1"/>
    </source>
</evidence>
<keyword evidence="9 10" id="KW-0998">Cell outer membrane</keyword>
<dbReference type="InterPro" id="IPR036942">
    <property type="entry name" value="Beta-barrel_TonB_sf"/>
</dbReference>
<evidence type="ECO:0000256" key="7">
    <source>
        <dbReference type="ARBA" id="ARBA00023136"/>
    </source>
</evidence>
<evidence type="ECO:0000256" key="9">
    <source>
        <dbReference type="ARBA" id="ARBA00023237"/>
    </source>
</evidence>
<dbReference type="GO" id="GO:0009279">
    <property type="term" value="C:cell outer membrane"/>
    <property type="evidence" value="ECO:0007669"/>
    <property type="project" value="UniProtKB-SubCell"/>
</dbReference>
<dbReference type="EMBL" id="SLXE01000001">
    <property type="protein sequence ID" value="TCP10346.1"/>
    <property type="molecule type" value="Genomic_DNA"/>
</dbReference>
<dbReference type="InterPro" id="IPR000531">
    <property type="entry name" value="Beta-barrel_TonB"/>
</dbReference>
<dbReference type="Pfam" id="PF07715">
    <property type="entry name" value="Plug"/>
    <property type="match status" value="1"/>
</dbReference>
<dbReference type="InterPro" id="IPR012910">
    <property type="entry name" value="Plug_dom"/>
</dbReference>
<dbReference type="PANTHER" id="PTHR32552:SF82">
    <property type="entry name" value="FCUA PROTEIN"/>
    <property type="match status" value="1"/>
</dbReference>
<evidence type="ECO:0000256" key="8">
    <source>
        <dbReference type="ARBA" id="ARBA00023170"/>
    </source>
</evidence>
<reference evidence="15 17" key="1">
    <citation type="submission" date="2019-03" db="EMBL/GenBank/DDBJ databases">
        <title>Genomic Encyclopedia of Type Strains, Phase IV (KMG-IV): sequencing the most valuable type-strain genomes for metagenomic binning, comparative biology and taxonomic classification.</title>
        <authorList>
            <person name="Goeker M."/>
        </authorList>
    </citation>
    <scope>NUCLEOTIDE SEQUENCE [LARGE SCALE GENOMIC DNA]</scope>
    <source>
        <strain evidence="15 17">DSM 17474</strain>
    </source>
</reference>
<dbReference type="PROSITE" id="PS52016">
    <property type="entry name" value="TONB_DEPENDENT_REC_3"/>
    <property type="match status" value="1"/>
</dbReference>
<dbReference type="RefSeq" id="WP_132951929.1">
    <property type="nucleotide sequence ID" value="NZ_CP091507.1"/>
</dbReference>
<reference evidence="16" key="2">
    <citation type="submission" date="2021-12" db="EMBL/GenBank/DDBJ databases">
        <authorList>
            <person name="Veyrier F.J."/>
        </authorList>
    </citation>
    <scope>NUCLEOTIDE SEQUENCE</scope>
    <source>
        <strain evidence="16">1258/02</strain>
    </source>
</reference>
<dbReference type="InterPro" id="IPR039426">
    <property type="entry name" value="TonB-dep_rcpt-like"/>
</dbReference>
<keyword evidence="17" id="KW-1185">Reference proteome</keyword>
<sequence length="735" mass="80984">MKLNTITFAIISLGFSQVAIAEPADNEPEASTQAELQTVTVKGKAAKAISEATNSYQRDRVNLGLLGRQNAFTAPITAVNYDEKAFEDKEPRTIVDVIAKTDASVMAFGGESNTLQGLYVRGLQLDARQFSVNGLAGLYSTYNSPTAAVGAAQLIKGASSATVGMDPEGAVGSAVNIETKKASDEGNRNLGLAWFSDSRIQPSIDVGQRFGENKQWGVRFNGKFREGDTARDHFSENAKEAALNVDYRGEKFQAAFDAMYAKRATQGGRARFQDIQLFGFKLPAAPDGKTNLAPAWQRQTTDDRSLLFTFDYMPNDWVAISGGIGHMESKFYGNVAQLQMLDEQGNYQNGAWNNTSKRFVAQGAQPVSFIARTTSANLKARGYFQTGPVSHNWNTAFDYVQRSRDHDTGRRASSTLMTDLNIYHPEFPAAPEFATADIQGADTTNTSPSWAFSDTLGFKDDQFRLTLGGRLQWMKQEDHTVGGAQRTHRFSPLLAAAWVPSSDFVVYGNYLEDLEPGAVDEDGNMSRPRISRQIELGVRKNWGDVVTSASVYQISKPGYWRTASTFDGLSHVAGATQGKERNRGIELNAYANLLNKTLRPSIGLSYIKADLLDVPSYNDVIISGTQVSSPRIIAKAGVEWDTPFVQGLTLNSAVQYYGKSYQDYAKTYAFPSYTLVDAGAKYTVKMRNKQSLTLNGGIENLLNKKYWQVQRGLYDRSFAVVGLPRTYWLKLNYAF</sequence>
<keyword evidence="6 11" id="KW-0798">TonB box</keyword>
<evidence type="ECO:0000256" key="3">
    <source>
        <dbReference type="ARBA" id="ARBA00022448"/>
    </source>
</evidence>
<dbReference type="EMBL" id="CP091507">
    <property type="protein sequence ID" value="UOO78876.1"/>
    <property type="molecule type" value="Genomic_DNA"/>
</dbReference>
<dbReference type="GO" id="GO:0038023">
    <property type="term" value="F:signaling receptor activity"/>
    <property type="evidence" value="ECO:0007669"/>
    <property type="project" value="InterPro"/>
</dbReference>
<dbReference type="InterPro" id="IPR010105">
    <property type="entry name" value="TonB_sidphr_rcpt"/>
</dbReference>
<dbReference type="Proteomes" id="UP000294721">
    <property type="component" value="Unassembled WGS sequence"/>
</dbReference>
<protein>
    <submittedName>
        <fullName evidence="15">Iron complex outermembrane receptor protein</fullName>
    </submittedName>
    <submittedName>
        <fullName evidence="16">TonB-dependent receptor</fullName>
    </submittedName>
</protein>
<evidence type="ECO:0000256" key="1">
    <source>
        <dbReference type="ARBA" id="ARBA00004571"/>
    </source>
</evidence>
<dbReference type="PANTHER" id="PTHR32552">
    <property type="entry name" value="FERRICHROME IRON RECEPTOR-RELATED"/>
    <property type="match status" value="1"/>
</dbReference>
<keyword evidence="5 10" id="KW-0812">Transmembrane</keyword>
<dbReference type="NCBIfam" id="TIGR01783">
    <property type="entry name" value="TonB-siderophor"/>
    <property type="match status" value="1"/>
</dbReference>
<evidence type="ECO:0000313" key="17">
    <source>
        <dbReference type="Proteomes" id="UP000294721"/>
    </source>
</evidence>
<evidence type="ECO:0000256" key="6">
    <source>
        <dbReference type="ARBA" id="ARBA00023077"/>
    </source>
</evidence>
<dbReference type="Gene3D" id="2.40.170.20">
    <property type="entry name" value="TonB-dependent receptor, beta-barrel domain"/>
    <property type="match status" value="1"/>
</dbReference>
<evidence type="ECO:0000313" key="16">
    <source>
        <dbReference type="EMBL" id="UOO78876.1"/>
    </source>
</evidence>
<keyword evidence="4 10" id="KW-1134">Transmembrane beta strand</keyword>
<reference evidence="16" key="3">
    <citation type="journal article" date="2022" name="Res Sq">
        <title>Evolution of multicellular longitudinally dividing oral cavity symbionts (Neisseriaceae).</title>
        <authorList>
            <person name="Nyongesa S."/>
            <person name="Weber P."/>
            <person name="Bernet E."/>
            <person name="Pullido F."/>
            <person name="Nieckarz M."/>
            <person name="Delaby M."/>
            <person name="Nieves C."/>
            <person name="Viehboeck T."/>
            <person name="Krause N."/>
            <person name="Rivera-Millot A."/>
            <person name="Nakamura A."/>
            <person name="Vischer N."/>
            <person name="VanNieuwenhze M."/>
            <person name="Brun Y."/>
            <person name="Cava F."/>
            <person name="Bulgheresi S."/>
            <person name="Veyrier F."/>
        </authorList>
    </citation>
    <scope>NUCLEOTIDE SEQUENCE</scope>
    <source>
        <strain evidence="16">1258/02</strain>
    </source>
</reference>
<feature type="domain" description="TonB-dependent receptor-like beta-barrel" evidence="13">
    <location>
        <begin position="264"/>
        <end position="701"/>
    </location>
</feature>
<accession>A0AAE9GTR4</accession>
<dbReference type="GO" id="GO:0015344">
    <property type="term" value="F:siderophore uptake transmembrane transporter activity"/>
    <property type="evidence" value="ECO:0007669"/>
    <property type="project" value="TreeGrafter"/>
</dbReference>
<evidence type="ECO:0000256" key="4">
    <source>
        <dbReference type="ARBA" id="ARBA00022452"/>
    </source>
</evidence>
<evidence type="ECO:0000256" key="11">
    <source>
        <dbReference type="RuleBase" id="RU003357"/>
    </source>
</evidence>
<dbReference type="AlphaFoldDB" id="A0AAE9GTR4"/>
<evidence type="ECO:0000256" key="12">
    <source>
        <dbReference type="SAM" id="SignalP"/>
    </source>
</evidence>
<dbReference type="Proteomes" id="UP000829756">
    <property type="component" value="Chromosome"/>
</dbReference>
<feature type="chain" id="PRO_5042094054" evidence="12">
    <location>
        <begin position="22"/>
        <end position="735"/>
    </location>
</feature>
<name>A0AAE9GTR4_9NEIS</name>
<feature type="signal peptide" evidence="12">
    <location>
        <begin position="1"/>
        <end position="21"/>
    </location>
</feature>
<dbReference type="Pfam" id="PF00593">
    <property type="entry name" value="TonB_dep_Rec_b-barrel"/>
    <property type="match status" value="1"/>
</dbReference>
<feature type="domain" description="TonB-dependent receptor plug" evidence="14">
    <location>
        <begin position="74"/>
        <end position="169"/>
    </location>
</feature>
<gene>
    <name evidence="15" type="ORF">EV680_10111</name>
    <name evidence="16" type="ORF">LVJ78_09245</name>
</gene>
<dbReference type="InterPro" id="IPR037066">
    <property type="entry name" value="Plug_dom_sf"/>
</dbReference>